<organism evidence="1 2">
    <name type="scientific">Araneus ventricosus</name>
    <name type="common">Orbweaver spider</name>
    <name type="synonym">Epeira ventricosa</name>
    <dbReference type="NCBI Taxonomy" id="182803"/>
    <lineage>
        <taxon>Eukaryota</taxon>
        <taxon>Metazoa</taxon>
        <taxon>Ecdysozoa</taxon>
        <taxon>Arthropoda</taxon>
        <taxon>Chelicerata</taxon>
        <taxon>Arachnida</taxon>
        <taxon>Araneae</taxon>
        <taxon>Araneomorphae</taxon>
        <taxon>Entelegynae</taxon>
        <taxon>Araneoidea</taxon>
        <taxon>Araneidae</taxon>
        <taxon>Araneus</taxon>
    </lineage>
</organism>
<name>A0A4Y2EY29_ARAVE</name>
<comment type="caution">
    <text evidence="1">The sequence shown here is derived from an EMBL/GenBank/DDBJ whole genome shotgun (WGS) entry which is preliminary data.</text>
</comment>
<dbReference type="AlphaFoldDB" id="A0A4Y2EY29"/>
<protein>
    <submittedName>
        <fullName evidence="1">Uncharacterized protein</fullName>
    </submittedName>
</protein>
<reference evidence="1 2" key="1">
    <citation type="journal article" date="2019" name="Sci. Rep.">
        <title>Orb-weaving spider Araneus ventricosus genome elucidates the spidroin gene catalogue.</title>
        <authorList>
            <person name="Kono N."/>
            <person name="Nakamura H."/>
            <person name="Ohtoshi R."/>
            <person name="Moran D.A.P."/>
            <person name="Shinohara A."/>
            <person name="Yoshida Y."/>
            <person name="Fujiwara M."/>
            <person name="Mori M."/>
            <person name="Tomita M."/>
            <person name="Arakawa K."/>
        </authorList>
    </citation>
    <scope>NUCLEOTIDE SEQUENCE [LARGE SCALE GENOMIC DNA]</scope>
</reference>
<proteinExistence type="predicted"/>
<keyword evidence="2" id="KW-1185">Reference proteome</keyword>
<evidence type="ECO:0000313" key="1">
    <source>
        <dbReference type="EMBL" id="GBM34150.1"/>
    </source>
</evidence>
<sequence length="77" mass="8515">MEKEASTALKSLTNVAKNSGRKILKIEESFTRSRDLHQLHFLGRTPSDVEVIGIDISKAHGRAQIHLKNMIGTTSSN</sequence>
<gene>
    <name evidence="1" type="ORF">AVEN_243197_1</name>
</gene>
<accession>A0A4Y2EY29</accession>
<dbReference type="Proteomes" id="UP000499080">
    <property type="component" value="Unassembled WGS sequence"/>
</dbReference>
<dbReference type="EMBL" id="BGPR01000752">
    <property type="protein sequence ID" value="GBM34150.1"/>
    <property type="molecule type" value="Genomic_DNA"/>
</dbReference>
<evidence type="ECO:0000313" key="2">
    <source>
        <dbReference type="Proteomes" id="UP000499080"/>
    </source>
</evidence>